<keyword evidence="2" id="KW-0560">Oxidoreductase</keyword>
<dbReference type="GO" id="GO:0005507">
    <property type="term" value="F:copper ion binding"/>
    <property type="evidence" value="ECO:0007669"/>
    <property type="project" value="InterPro"/>
</dbReference>
<dbReference type="SUPFAM" id="SSF49329">
    <property type="entry name" value="Cu,Zn superoxide dismutase-like"/>
    <property type="match status" value="1"/>
</dbReference>
<evidence type="ECO:0000256" key="1">
    <source>
        <dbReference type="ARBA" id="ARBA00010457"/>
    </source>
</evidence>
<keyword evidence="2" id="KW-0862">Zinc</keyword>
<dbReference type="EMBL" id="MSDO01000016">
    <property type="protein sequence ID" value="OLO04089.1"/>
    <property type="molecule type" value="Genomic_DNA"/>
</dbReference>
<accession>A0A1Q8SRM4</accession>
<evidence type="ECO:0000313" key="6">
    <source>
        <dbReference type="EMBL" id="OLO04089.1"/>
    </source>
</evidence>
<evidence type="ECO:0000313" key="7">
    <source>
        <dbReference type="Proteomes" id="UP000186878"/>
    </source>
</evidence>
<comment type="catalytic activity">
    <reaction evidence="2">
        <text>2 superoxide + 2 H(+) = H2O2 + O2</text>
        <dbReference type="Rhea" id="RHEA:20696"/>
        <dbReference type="ChEBI" id="CHEBI:15378"/>
        <dbReference type="ChEBI" id="CHEBI:15379"/>
        <dbReference type="ChEBI" id="CHEBI:16240"/>
        <dbReference type="ChEBI" id="CHEBI:18421"/>
        <dbReference type="EC" id="1.15.1.1"/>
    </reaction>
</comment>
<dbReference type="AlphaFoldDB" id="A0A1Q8SRM4"/>
<dbReference type="Gene3D" id="2.60.40.200">
    <property type="entry name" value="Superoxide dismutase, copper/zinc binding domain"/>
    <property type="match status" value="1"/>
</dbReference>
<dbReference type="EC" id="1.15.1.1" evidence="2"/>
<keyword evidence="2" id="KW-0479">Metal-binding</keyword>
<dbReference type="STRING" id="404433.BTW07_11075"/>
<keyword evidence="4" id="KW-0732">Signal</keyword>
<comment type="cofactor">
    <cofactor evidence="2">
        <name>Cu cation</name>
        <dbReference type="ChEBI" id="CHEBI:23378"/>
    </cofactor>
    <text evidence="2">Binds 1 copper ion per subunit.</text>
</comment>
<dbReference type="GO" id="GO:0004784">
    <property type="term" value="F:superoxide dismutase activity"/>
    <property type="evidence" value="ECO:0007669"/>
    <property type="project" value="UniProtKB-EC"/>
</dbReference>
<dbReference type="InterPro" id="IPR001424">
    <property type="entry name" value="SOD_Cu_Zn_dom"/>
</dbReference>
<comment type="cofactor">
    <cofactor evidence="2">
        <name>Zn(2+)</name>
        <dbReference type="ChEBI" id="CHEBI:29105"/>
    </cofactor>
    <text evidence="2">Binds 1 zinc ion per subunit.</text>
</comment>
<proteinExistence type="inferred from homology"/>
<comment type="similarity">
    <text evidence="1 2">Belongs to the Cu-Zn superoxide dismutase family.</text>
</comment>
<keyword evidence="7" id="KW-1185">Reference proteome</keyword>
<feature type="domain" description="Superoxide dismutase copper/zinc binding" evidence="5">
    <location>
        <begin position="42"/>
        <end position="174"/>
    </location>
</feature>
<dbReference type="InterPro" id="IPR036423">
    <property type="entry name" value="SOD-like_Cu/Zn_dom_sf"/>
</dbReference>
<keyword evidence="2" id="KW-0186">Copper</keyword>
<evidence type="ECO:0000256" key="2">
    <source>
        <dbReference type="RuleBase" id="RU000393"/>
    </source>
</evidence>
<evidence type="ECO:0000256" key="3">
    <source>
        <dbReference type="SAM" id="MobiDB-lite"/>
    </source>
</evidence>
<protein>
    <recommendedName>
        <fullName evidence="2">Superoxide dismutase [Cu-Zn]</fullName>
        <ecNumber evidence="2">1.15.1.1</ecNumber>
    </recommendedName>
</protein>
<dbReference type="Pfam" id="PF00080">
    <property type="entry name" value="Sod_Cu"/>
    <property type="match status" value="1"/>
</dbReference>
<feature type="signal peptide" evidence="4">
    <location>
        <begin position="1"/>
        <end position="23"/>
    </location>
</feature>
<dbReference type="PANTHER" id="PTHR10003">
    <property type="entry name" value="SUPEROXIDE DISMUTASE CU-ZN -RELATED"/>
    <property type="match status" value="1"/>
</dbReference>
<evidence type="ECO:0000259" key="5">
    <source>
        <dbReference type="Pfam" id="PF00080"/>
    </source>
</evidence>
<reference evidence="6 7" key="1">
    <citation type="submission" date="2016-12" db="EMBL/GenBank/DDBJ databases">
        <title>Draft genome sequences of strains Salinicola socius SMB35, Salinicola sp. MH3R3-1 and Chromohalobacter sp. SMB17 from the Verkhnekamsk potash mining region of Russia.</title>
        <authorList>
            <person name="Mavrodi D.V."/>
            <person name="Olsson B.E."/>
            <person name="Korsakova E.S."/>
            <person name="Pyankova A."/>
            <person name="Mavrodi O.V."/>
            <person name="Plotnikova E.G."/>
        </authorList>
    </citation>
    <scope>NUCLEOTIDE SEQUENCE [LARGE SCALE GENOMIC DNA]</scope>
    <source>
        <strain evidence="6 7">SMB35</strain>
    </source>
</reference>
<comment type="function">
    <text evidence="2">Destroys radicals which are normally produced within the cells and which are toxic to biological systems.</text>
</comment>
<sequence length="177" mass="18110">MRHNALLALGAGLAMTLSVAAQAQTHVEMHSISKDGVGDSVGTVMAEDTDHGLLLTPDLSDLNPGIHGFHLHQNASCDTSESDGEVTPAGAAGGHFDPQETGTHQGPYSDEGHLGDLPALMVDSDGKATTPVLAPRLKASDLSGHAFVIHEGGDNYSDEPKLGGGGSRVACGVIESR</sequence>
<feature type="chain" id="PRO_5012886840" description="Superoxide dismutase [Cu-Zn]" evidence="4">
    <location>
        <begin position="24"/>
        <end position="177"/>
    </location>
</feature>
<dbReference type="NCBIfam" id="NF007628">
    <property type="entry name" value="PRK10290.1"/>
    <property type="match status" value="1"/>
</dbReference>
<organism evidence="6 7">
    <name type="scientific">Salinicola socius</name>
    <dbReference type="NCBI Taxonomy" id="404433"/>
    <lineage>
        <taxon>Bacteria</taxon>
        <taxon>Pseudomonadati</taxon>
        <taxon>Pseudomonadota</taxon>
        <taxon>Gammaproteobacteria</taxon>
        <taxon>Oceanospirillales</taxon>
        <taxon>Halomonadaceae</taxon>
        <taxon>Salinicola</taxon>
    </lineage>
</organism>
<dbReference type="OrthoDB" id="5431326at2"/>
<name>A0A1Q8SRM4_9GAMM</name>
<dbReference type="Proteomes" id="UP000186878">
    <property type="component" value="Unassembled WGS sequence"/>
</dbReference>
<evidence type="ECO:0000256" key="4">
    <source>
        <dbReference type="SAM" id="SignalP"/>
    </source>
</evidence>
<dbReference type="InterPro" id="IPR018152">
    <property type="entry name" value="SOD_Cu/Zn_BS"/>
</dbReference>
<feature type="region of interest" description="Disordered" evidence="3">
    <location>
        <begin position="73"/>
        <end position="118"/>
    </location>
</feature>
<comment type="caution">
    <text evidence="6">The sequence shown here is derived from an EMBL/GenBank/DDBJ whole genome shotgun (WGS) entry which is preliminary data.</text>
</comment>
<dbReference type="PROSITE" id="PS00332">
    <property type="entry name" value="SOD_CU_ZN_2"/>
    <property type="match status" value="1"/>
</dbReference>
<gene>
    <name evidence="6" type="ORF">BTW07_11075</name>
</gene>
<dbReference type="RefSeq" id="WP_075570241.1">
    <property type="nucleotide sequence ID" value="NZ_MSDO01000016.1"/>
</dbReference>
<dbReference type="InterPro" id="IPR024134">
    <property type="entry name" value="SOD_Cu/Zn_/chaperone"/>
</dbReference>